<dbReference type="AlphaFoldDB" id="A0A8J7HUG4"/>
<gene>
    <name evidence="1" type="ORF">I8748_15910</name>
</gene>
<organism evidence="1 2">
    <name type="scientific">Amazonocrinis nigriterrae CENA67</name>
    <dbReference type="NCBI Taxonomy" id="2794033"/>
    <lineage>
        <taxon>Bacteria</taxon>
        <taxon>Bacillati</taxon>
        <taxon>Cyanobacteriota</taxon>
        <taxon>Cyanophyceae</taxon>
        <taxon>Nostocales</taxon>
        <taxon>Nostocaceae</taxon>
        <taxon>Amazonocrinis</taxon>
        <taxon>Amazonocrinis nigriterrae</taxon>
    </lineage>
</organism>
<name>A0A8J7HUG4_9NOST</name>
<dbReference type="EMBL" id="JAECZC010000028">
    <property type="protein sequence ID" value="MBH8563657.1"/>
    <property type="molecule type" value="Genomic_DNA"/>
</dbReference>
<dbReference type="Proteomes" id="UP000632766">
    <property type="component" value="Unassembled WGS sequence"/>
</dbReference>
<sequence>MFEKLLLALTITLSLNFFFQVRLPDPTKTGTIYQQHTETSTTILVTRPEK</sequence>
<keyword evidence="2" id="KW-1185">Reference proteome</keyword>
<evidence type="ECO:0000313" key="1">
    <source>
        <dbReference type="EMBL" id="MBH8563657.1"/>
    </source>
</evidence>
<reference evidence="1 2" key="1">
    <citation type="journal article" date="2021" name="Int. J. Syst. Evol. Microbiol.">
        <title>Amazonocrinis nigriterrae gen. nov., sp. nov., Atlanticothrix silvestris gen. nov., sp. nov. and Dendronalium phyllosphericum gen. nov., sp. nov., nostocacean cyanobacteria from Brazilian environments.</title>
        <authorList>
            <person name="Alvarenga D.O."/>
            <person name="Andreote A.P.D."/>
            <person name="Branco L.H.Z."/>
            <person name="Delbaje E."/>
            <person name="Cruz R.B."/>
            <person name="Varani A.M."/>
            <person name="Fiore M.F."/>
        </authorList>
    </citation>
    <scope>NUCLEOTIDE SEQUENCE [LARGE SCALE GENOMIC DNA]</scope>
    <source>
        <strain evidence="1 2">CENA67</strain>
    </source>
</reference>
<evidence type="ECO:0000313" key="2">
    <source>
        <dbReference type="Proteomes" id="UP000632766"/>
    </source>
</evidence>
<comment type="caution">
    <text evidence="1">The sequence shown here is derived from an EMBL/GenBank/DDBJ whole genome shotgun (WGS) entry which is preliminary data.</text>
</comment>
<protein>
    <submittedName>
        <fullName evidence="1">Uncharacterized protein</fullName>
    </submittedName>
</protein>
<proteinExistence type="predicted"/>
<accession>A0A8J7HUG4</accession>